<feature type="domain" description="GGDEF" evidence="4">
    <location>
        <begin position="552"/>
        <end position="686"/>
    </location>
</feature>
<evidence type="ECO:0000313" key="5">
    <source>
        <dbReference type="EMBL" id="GIE09387.1"/>
    </source>
</evidence>
<dbReference type="SMART" id="SM00267">
    <property type="entry name" value="GGDEF"/>
    <property type="match status" value="1"/>
</dbReference>
<evidence type="ECO:0008006" key="7">
    <source>
        <dbReference type="Google" id="ProtNLM"/>
    </source>
</evidence>
<feature type="transmembrane region" description="Helical" evidence="1">
    <location>
        <begin position="229"/>
        <end position="261"/>
    </location>
</feature>
<dbReference type="Pfam" id="PF13188">
    <property type="entry name" value="PAS_8"/>
    <property type="match status" value="1"/>
</dbReference>
<dbReference type="CDD" id="cd01948">
    <property type="entry name" value="EAL"/>
    <property type="match status" value="1"/>
</dbReference>
<dbReference type="SUPFAM" id="SSF55073">
    <property type="entry name" value="Nucleotide cyclase"/>
    <property type="match status" value="1"/>
</dbReference>
<dbReference type="PANTHER" id="PTHR44757:SF2">
    <property type="entry name" value="BIOFILM ARCHITECTURE MAINTENANCE PROTEIN MBAA"/>
    <property type="match status" value="1"/>
</dbReference>
<sequence length="938" mass="99821">MVALGAAFSLMPSAQPALHLAAGLSAIAAILLGVRRNRADDRDPWSLLGAAVLASALGVVAYGSDSPRVHQLGAGLLLAAYPALAGVLWIFIRRRTGRVGDRAALLDALILTTGGALLGWTFLLGPRAAAGDWLMFAYPAGDLLCLGVLLRLLTAAGRRVPAGGLLGAGVSVMLVADVGSELGRLSDSVSVLGRFALYAAAGLAALHPSMTELSRPAERTPAEGSRRRLALLGLVAPVVLLTGDPTAVAVLSALMFLLVLARMAGIMRNHRRALARERALREASAALVSAADVEAVADAVRIAVADLLPPGTPHGVVLAMPFAQDEPVSAGAAAQAAVDREAGTVARIVATRDVDWAVQVRLTQFSTALRCPMVLRDRPTTAEPLVGVLHVAAPDDELPGLRRAIEVLAGQAALALERIELVREVARRDSENYFRALVRNTADVILIVDEDESIRYASPSAVRVLGFDPSGKSLPSVLEPAEIVLEVQCSDLRDDPTVAGLVYTLRDVTEQRRLEEKLTHQAFHDAMTGLANRTLFQDRLEHALARGARDGSLVGVLFIDLDDFKMVNDTHGHAAGDALLTEVAKRIARALRADDTASRLGGDEFAALIENVRDPVAVEETATRILTALAEPVVVDGSGLTVTAVASIGITVTPEAAEADELLRQADLALYVAKGAGKNQWRRFESRQHGAMVERVELRSALEHAVHEGHFLLNYQPIVDLSSDRPVGFEALVRWYHPNRGVVAPAEFIAVAEESGLIVPIGRWVLQQALHTVAQWRHVLPADRQPYVSVNVSVRQFRETGFVAEIRAALEAAGVPPHALMLELTESVLTGDQDPVWRDLAELRTYGVRVAIDDVSSPPAGDLTGRPIDVLKIVSAAPDVVELARSLNLTVIAEGVESSAYRDLLAALGCRLGQGYLWSSPVDGTEALSQMAATIVRV</sequence>
<dbReference type="EMBL" id="BOMM01000008">
    <property type="protein sequence ID" value="GIE09387.1"/>
    <property type="molecule type" value="Genomic_DNA"/>
</dbReference>
<feature type="transmembrane region" description="Helical" evidence="1">
    <location>
        <begin position="135"/>
        <end position="153"/>
    </location>
</feature>
<dbReference type="SMART" id="SM00052">
    <property type="entry name" value="EAL"/>
    <property type="match status" value="1"/>
</dbReference>
<feature type="domain" description="PAS" evidence="2">
    <location>
        <begin position="430"/>
        <end position="470"/>
    </location>
</feature>
<dbReference type="InterPro" id="IPR043128">
    <property type="entry name" value="Rev_trsase/Diguanyl_cyclase"/>
</dbReference>
<evidence type="ECO:0000259" key="2">
    <source>
        <dbReference type="PROSITE" id="PS50112"/>
    </source>
</evidence>
<dbReference type="FunFam" id="3.30.70.270:FF:000001">
    <property type="entry name" value="Diguanylate cyclase domain protein"/>
    <property type="match status" value="1"/>
</dbReference>
<dbReference type="PROSITE" id="PS50887">
    <property type="entry name" value="GGDEF"/>
    <property type="match status" value="1"/>
</dbReference>
<feature type="domain" description="EAL" evidence="3">
    <location>
        <begin position="695"/>
        <end position="935"/>
    </location>
</feature>
<name>A0A919IWQ1_9ACTN</name>
<comment type="caution">
    <text evidence="5">The sequence shown here is derived from an EMBL/GenBank/DDBJ whole genome shotgun (WGS) entry which is preliminary data.</text>
</comment>
<dbReference type="Proteomes" id="UP000598174">
    <property type="component" value="Unassembled WGS sequence"/>
</dbReference>
<keyword evidence="6" id="KW-1185">Reference proteome</keyword>
<dbReference type="InterPro" id="IPR029016">
    <property type="entry name" value="GAF-like_dom_sf"/>
</dbReference>
<keyword evidence="1" id="KW-1133">Transmembrane helix</keyword>
<feature type="transmembrane region" description="Helical" evidence="1">
    <location>
        <begin position="46"/>
        <end position="63"/>
    </location>
</feature>
<reference evidence="5" key="1">
    <citation type="submission" date="2021-01" db="EMBL/GenBank/DDBJ databases">
        <title>Whole genome shotgun sequence of Actinoplanes ferrugineus NBRC 15555.</title>
        <authorList>
            <person name="Komaki H."/>
            <person name="Tamura T."/>
        </authorList>
    </citation>
    <scope>NUCLEOTIDE SEQUENCE</scope>
    <source>
        <strain evidence="5">NBRC 15555</strain>
    </source>
</reference>
<feature type="transmembrane region" description="Helical" evidence="1">
    <location>
        <begin position="69"/>
        <end position="92"/>
    </location>
</feature>
<dbReference type="InterPro" id="IPR001633">
    <property type="entry name" value="EAL_dom"/>
</dbReference>
<gene>
    <name evidence="5" type="ORF">Afe05nite_12270</name>
</gene>
<dbReference type="InterPro" id="IPR035919">
    <property type="entry name" value="EAL_sf"/>
</dbReference>
<dbReference type="InterPro" id="IPR000160">
    <property type="entry name" value="GGDEF_dom"/>
</dbReference>
<proteinExistence type="predicted"/>
<dbReference type="InterPro" id="IPR052155">
    <property type="entry name" value="Biofilm_reg_signaling"/>
</dbReference>
<dbReference type="Pfam" id="PF00990">
    <property type="entry name" value="GGDEF"/>
    <property type="match status" value="1"/>
</dbReference>
<dbReference type="InterPro" id="IPR035965">
    <property type="entry name" value="PAS-like_dom_sf"/>
</dbReference>
<dbReference type="PROSITE" id="PS50112">
    <property type="entry name" value="PAS"/>
    <property type="match status" value="1"/>
</dbReference>
<organism evidence="5 6">
    <name type="scientific">Paractinoplanes ferrugineus</name>
    <dbReference type="NCBI Taxonomy" id="113564"/>
    <lineage>
        <taxon>Bacteria</taxon>
        <taxon>Bacillati</taxon>
        <taxon>Actinomycetota</taxon>
        <taxon>Actinomycetes</taxon>
        <taxon>Micromonosporales</taxon>
        <taxon>Micromonosporaceae</taxon>
        <taxon>Paractinoplanes</taxon>
    </lineage>
</organism>
<dbReference type="SUPFAM" id="SSF141868">
    <property type="entry name" value="EAL domain-like"/>
    <property type="match status" value="1"/>
</dbReference>
<feature type="transmembrane region" description="Helical" evidence="1">
    <location>
        <begin position="104"/>
        <end position="123"/>
    </location>
</feature>
<accession>A0A919IWQ1</accession>
<keyword evidence="1" id="KW-0812">Transmembrane</keyword>
<dbReference type="CDD" id="cd01949">
    <property type="entry name" value="GGDEF"/>
    <property type="match status" value="1"/>
</dbReference>
<dbReference type="Gene3D" id="3.30.70.270">
    <property type="match status" value="1"/>
</dbReference>
<evidence type="ECO:0000313" key="6">
    <source>
        <dbReference type="Proteomes" id="UP000598174"/>
    </source>
</evidence>
<dbReference type="AlphaFoldDB" id="A0A919IWQ1"/>
<dbReference type="PANTHER" id="PTHR44757">
    <property type="entry name" value="DIGUANYLATE CYCLASE DGCP"/>
    <property type="match status" value="1"/>
</dbReference>
<evidence type="ECO:0000256" key="1">
    <source>
        <dbReference type="SAM" id="Phobius"/>
    </source>
</evidence>
<dbReference type="Pfam" id="PF00563">
    <property type="entry name" value="EAL"/>
    <property type="match status" value="1"/>
</dbReference>
<dbReference type="NCBIfam" id="TIGR00254">
    <property type="entry name" value="GGDEF"/>
    <property type="match status" value="1"/>
</dbReference>
<dbReference type="InterPro" id="IPR029787">
    <property type="entry name" value="Nucleotide_cyclase"/>
</dbReference>
<feature type="transmembrane region" description="Helical" evidence="1">
    <location>
        <begin position="17"/>
        <end position="34"/>
    </location>
</feature>
<dbReference type="InterPro" id="IPR000014">
    <property type="entry name" value="PAS"/>
</dbReference>
<dbReference type="Gene3D" id="3.20.20.450">
    <property type="entry name" value="EAL domain"/>
    <property type="match status" value="1"/>
</dbReference>
<dbReference type="Gene3D" id="3.30.450.40">
    <property type="match status" value="1"/>
</dbReference>
<protein>
    <recommendedName>
        <fullName evidence="7">PAS domain S-box-containing protein/diguanylate cyclase (GGDEF)-like protein</fullName>
    </recommendedName>
</protein>
<keyword evidence="1" id="KW-0472">Membrane</keyword>
<dbReference type="Gene3D" id="3.30.450.20">
    <property type="entry name" value="PAS domain"/>
    <property type="match status" value="1"/>
</dbReference>
<dbReference type="SUPFAM" id="SSF55785">
    <property type="entry name" value="PYP-like sensor domain (PAS domain)"/>
    <property type="match status" value="1"/>
</dbReference>
<dbReference type="PROSITE" id="PS50883">
    <property type="entry name" value="EAL"/>
    <property type="match status" value="1"/>
</dbReference>
<evidence type="ECO:0000259" key="4">
    <source>
        <dbReference type="PROSITE" id="PS50887"/>
    </source>
</evidence>
<evidence type="ECO:0000259" key="3">
    <source>
        <dbReference type="PROSITE" id="PS50883"/>
    </source>
</evidence>